<feature type="compositionally biased region" description="Basic residues" evidence="1">
    <location>
        <begin position="152"/>
        <end position="161"/>
    </location>
</feature>
<feature type="region of interest" description="Disordered" evidence="1">
    <location>
        <begin position="132"/>
        <end position="161"/>
    </location>
</feature>
<proteinExistence type="predicted"/>
<evidence type="ECO:0000313" key="4">
    <source>
        <dbReference type="Proteomes" id="UP000306378"/>
    </source>
</evidence>
<evidence type="ECO:0000259" key="2">
    <source>
        <dbReference type="Pfam" id="PF09350"/>
    </source>
</evidence>
<dbReference type="AlphaFoldDB" id="A0A5R8NPX4"/>
<dbReference type="InterPro" id="IPR018961">
    <property type="entry name" value="DnaJ_homolog_subfam-C_membr-28"/>
</dbReference>
<dbReference type="Pfam" id="PF09350">
    <property type="entry name" value="DJC28_CD"/>
    <property type="match status" value="1"/>
</dbReference>
<gene>
    <name evidence="3" type="ORF">FEK34_17565</name>
</gene>
<name>A0A5R8NPX4_9NOCA</name>
<dbReference type="RefSeq" id="WP_138448872.1">
    <property type="nucleotide sequence ID" value="NZ_VBUT01000006.1"/>
</dbReference>
<dbReference type="EMBL" id="VBUT01000006">
    <property type="protein sequence ID" value="TLF76707.1"/>
    <property type="molecule type" value="Genomic_DNA"/>
</dbReference>
<evidence type="ECO:0000313" key="3">
    <source>
        <dbReference type="EMBL" id="TLF76707.1"/>
    </source>
</evidence>
<comment type="caution">
    <text evidence="3">The sequence shown here is derived from an EMBL/GenBank/DDBJ whole genome shotgun (WGS) entry which is preliminary data.</text>
</comment>
<sequence length="161" mass="18647">MTERKPPDLTFESWIDKQVREAAERGEFENLAGAGKPIPGAGTGVDENWWLRDDLRREGVRADGMLPESLVLRRDIEQIRESVRELDTERDVRAAVSELNQRIVRWIRVPTPPHVPIAPVDADEILGYWRAERTPPPRQQVPRAGTPAARSSTRRWWQRRR</sequence>
<dbReference type="Proteomes" id="UP000306378">
    <property type="component" value="Unassembled WGS sequence"/>
</dbReference>
<evidence type="ECO:0000256" key="1">
    <source>
        <dbReference type="SAM" id="MobiDB-lite"/>
    </source>
</evidence>
<feature type="domain" description="DnaJ homologue subfamily C member 28 conserved" evidence="2">
    <location>
        <begin position="14"/>
        <end position="84"/>
    </location>
</feature>
<reference evidence="3 4" key="1">
    <citation type="submission" date="2019-05" db="EMBL/GenBank/DDBJ databases">
        <title>Genomes sequences of two Nocardia cyriacigeorgica environmental isolates, type strains Nocardia asteroides ATCC 19247 and Nocardia cyriacigeorgica DSM 44484.</title>
        <authorList>
            <person name="Vautrin F."/>
            <person name="Bergeron E."/>
            <person name="Dubost A."/>
            <person name="Abrouk D."/>
            <person name="Rodriguez Nava V."/>
            <person name="Pujic P."/>
        </authorList>
    </citation>
    <scope>NUCLEOTIDE SEQUENCE [LARGE SCALE GENOMIC DNA]</scope>
    <source>
        <strain evidence="3 4">EML 446</strain>
    </source>
</reference>
<accession>A0A5R8NPX4</accession>
<organism evidence="3 4">
    <name type="scientific">Nocardia cyriacigeorgica</name>
    <dbReference type="NCBI Taxonomy" id="135487"/>
    <lineage>
        <taxon>Bacteria</taxon>
        <taxon>Bacillati</taxon>
        <taxon>Actinomycetota</taxon>
        <taxon>Actinomycetes</taxon>
        <taxon>Mycobacteriales</taxon>
        <taxon>Nocardiaceae</taxon>
        <taxon>Nocardia</taxon>
    </lineage>
</organism>
<protein>
    <submittedName>
        <fullName evidence="3">DUF1992 domain-containing protein</fullName>
    </submittedName>
</protein>